<sequence>MLIKITQHRKTPNRAFTKLMEHLQALAASEDDLAAATPLHLRQTAEIAWLEYCMQFRCHQEHLYFSDNARSLYKEVRSLSDKPFLFNPTTYLLWLTWGTLNGGIKMATISLSGFPE</sequence>
<name>A0A6G9AWV1_9BACT</name>
<organism evidence="1 2">
    <name type="scientific">Spirosoma aureum</name>
    <dbReference type="NCBI Taxonomy" id="2692134"/>
    <lineage>
        <taxon>Bacteria</taxon>
        <taxon>Pseudomonadati</taxon>
        <taxon>Bacteroidota</taxon>
        <taxon>Cytophagia</taxon>
        <taxon>Cytophagales</taxon>
        <taxon>Cytophagaceae</taxon>
        <taxon>Spirosoma</taxon>
    </lineage>
</organism>
<proteinExistence type="predicted"/>
<keyword evidence="2" id="KW-1185">Reference proteome</keyword>
<reference evidence="1 2" key="1">
    <citation type="submission" date="2020-03" db="EMBL/GenBank/DDBJ databases">
        <authorList>
            <person name="Kim M.K."/>
        </authorList>
    </citation>
    <scope>NUCLEOTIDE SEQUENCE [LARGE SCALE GENOMIC DNA]</scope>
    <source>
        <strain evidence="1 2">BT328</strain>
    </source>
</reference>
<dbReference type="KEGG" id="spib:G8759_31120"/>
<dbReference type="EMBL" id="CP050063">
    <property type="protein sequence ID" value="QIP16775.1"/>
    <property type="molecule type" value="Genomic_DNA"/>
</dbReference>
<gene>
    <name evidence="1" type="ORF">G8759_31120</name>
</gene>
<evidence type="ECO:0000313" key="1">
    <source>
        <dbReference type="EMBL" id="QIP16775.1"/>
    </source>
</evidence>
<dbReference type="Proteomes" id="UP000501802">
    <property type="component" value="Chromosome"/>
</dbReference>
<evidence type="ECO:0000313" key="2">
    <source>
        <dbReference type="Proteomes" id="UP000501802"/>
    </source>
</evidence>
<dbReference type="RefSeq" id="WP_167216981.1">
    <property type="nucleotide sequence ID" value="NZ_CP050063.1"/>
</dbReference>
<protein>
    <submittedName>
        <fullName evidence="1">Uncharacterized protein</fullName>
    </submittedName>
</protein>
<dbReference type="AlphaFoldDB" id="A0A6G9AWV1"/>
<accession>A0A6G9AWV1</accession>